<dbReference type="Proteomes" id="UP000639643">
    <property type="component" value="Unassembled WGS sequence"/>
</dbReference>
<dbReference type="GO" id="GO:0010420">
    <property type="term" value="F:polyprenyldihydroxybenzoate methyltransferase activity"/>
    <property type="evidence" value="ECO:0007669"/>
    <property type="project" value="TreeGrafter"/>
</dbReference>
<evidence type="ECO:0000313" key="2">
    <source>
        <dbReference type="EMBL" id="KAF6794570.1"/>
    </source>
</evidence>
<comment type="caution">
    <text evidence="2">The sequence shown here is derived from an EMBL/GenBank/DDBJ whole genome shotgun (WGS) entry which is preliminary data.</text>
</comment>
<evidence type="ECO:0000313" key="3">
    <source>
        <dbReference type="Proteomes" id="UP000639643"/>
    </source>
</evidence>
<dbReference type="OrthoDB" id="66144at2759"/>
<dbReference type="Gene3D" id="3.40.50.150">
    <property type="entry name" value="Vaccinia Virus protein VP39"/>
    <property type="match status" value="1"/>
</dbReference>
<feature type="domain" description="Methyltransferase" evidence="1">
    <location>
        <begin position="61"/>
        <end position="131"/>
    </location>
</feature>
<sequence>MSIERVFKLTSTDEARTVYNEWAERYNDDMLGDTQNYVAPTIASEYVKKYAGTPGIDALNILDAGCGTGLVGIELAKQGASKIEGIDLSPGMLKVARETGVYQSLSIADLSKPLEQPSQAYDVIVCVGTMTQGHVGPEAFDEF</sequence>
<proteinExistence type="predicted"/>
<accession>A0A8H6ML19</accession>
<dbReference type="CDD" id="cd02440">
    <property type="entry name" value="AdoMet_MTases"/>
    <property type="match status" value="1"/>
</dbReference>
<dbReference type="SUPFAM" id="SSF53335">
    <property type="entry name" value="S-adenosyl-L-methionine-dependent methyltransferases"/>
    <property type="match status" value="1"/>
</dbReference>
<dbReference type="Pfam" id="PF13649">
    <property type="entry name" value="Methyltransf_25"/>
    <property type="match status" value="1"/>
</dbReference>
<dbReference type="InterPro" id="IPR029063">
    <property type="entry name" value="SAM-dependent_MTases_sf"/>
</dbReference>
<organism evidence="2 3">
    <name type="scientific">Colletotrichum musicola</name>
    <dbReference type="NCBI Taxonomy" id="2175873"/>
    <lineage>
        <taxon>Eukaryota</taxon>
        <taxon>Fungi</taxon>
        <taxon>Dikarya</taxon>
        <taxon>Ascomycota</taxon>
        <taxon>Pezizomycotina</taxon>
        <taxon>Sordariomycetes</taxon>
        <taxon>Hypocreomycetidae</taxon>
        <taxon>Glomerellales</taxon>
        <taxon>Glomerellaceae</taxon>
        <taxon>Colletotrichum</taxon>
        <taxon>Colletotrichum orchidearum species complex</taxon>
    </lineage>
</organism>
<dbReference type="EMBL" id="WIGM01001550">
    <property type="protein sequence ID" value="KAF6794570.1"/>
    <property type="molecule type" value="Genomic_DNA"/>
</dbReference>
<name>A0A8H6ML19_9PEZI</name>
<gene>
    <name evidence="2" type="ORF">CMUS01_16007</name>
</gene>
<keyword evidence="3" id="KW-1185">Reference proteome</keyword>
<feature type="non-terminal residue" evidence="2">
    <location>
        <position position="143"/>
    </location>
</feature>
<dbReference type="InterPro" id="IPR041698">
    <property type="entry name" value="Methyltransf_25"/>
</dbReference>
<evidence type="ECO:0000259" key="1">
    <source>
        <dbReference type="Pfam" id="PF13649"/>
    </source>
</evidence>
<dbReference type="PANTHER" id="PTHR43464:SF23">
    <property type="entry name" value="JUVENILE HORMONE ACID O-METHYLTRANSFERASE"/>
    <property type="match status" value="1"/>
</dbReference>
<dbReference type="AlphaFoldDB" id="A0A8H6ML19"/>
<protein>
    <recommendedName>
        <fullName evidence="1">Methyltransferase domain-containing protein</fullName>
    </recommendedName>
</protein>
<dbReference type="PANTHER" id="PTHR43464">
    <property type="entry name" value="METHYLTRANSFERASE"/>
    <property type="match status" value="1"/>
</dbReference>
<reference evidence="2" key="1">
    <citation type="journal article" date="2020" name="Phytopathology">
        <title>Genome Sequence Resources of Colletotrichum truncatum, C. plurivorum, C. musicola, and C. sojae: Four Species Pathogenic to Soybean (Glycine max).</title>
        <authorList>
            <person name="Rogerio F."/>
            <person name="Boufleur T.R."/>
            <person name="Ciampi-Guillardi M."/>
            <person name="Sukno S.A."/>
            <person name="Thon M.R."/>
            <person name="Massola Junior N.S."/>
            <person name="Baroncelli R."/>
        </authorList>
    </citation>
    <scope>NUCLEOTIDE SEQUENCE</scope>
    <source>
        <strain evidence="2">LFN0074</strain>
    </source>
</reference>